<dbReference type="GO" id="GO:0015421">
    <property type="term" value="F:ABC-type oligopeptide transporter activity"/>
    <property type="evidence" value="ECO:0007669"/>
    <property type="project" value="TreeGrafter"/>
</dbReference>
<feature type="transmembrane region" description="Helical" evidence="11">
    <location>
        <begin position="183"/>
        <end position="203"/>
    </location>
</feature>
<name>A0AAJ3HQP5_PROHU</name>
<dbReference type="SUPFAM" id="SSF52540">
    <property type="entry name" value="P-loop containing nucleoside triphosphate hydrolases"/>
    <property type="match status" value="1"/>
</dbReference>
<dbReference type="Gene3D" id="1.20.1560.10">
    <property type="entry name" value="ABC transporter type 1, transmembrane domain"/>
    <property type="match status" value="1"/>
</dbReference>
<keyword evidence="8" id="KW-0067">ATP-binding</keyword>
<protein>
    <recommendedName>
        <fullName evidence="3">Alpha-hemolysin translocation ATP-binding protein HlyB</fullName>
    </recommendedName>
</protein>
<feature type="domain" description="ABC transporter" evidence="12">
    <location>
        <begin position="461"/>
        <end position="696"/>
    </location>
</feature>
<keyword evidence="10 11" id="KW-0472">Membrane</keyword>
<dbReference type="Pfam" id="PF00664">
    <property type="entry name" value="ABC_membrane"/>
    <property type="match status" value="1"/>
</dbReference>
<keyword evidence="14" id="KW-0378">Hydrolase</keyword>
<evidence type="ECO:0000256" key="9">
    <source>
        <dbReference type="ARBA" id="ARBA00022989"/>
    </source>
</evidence>
<comment type="similarity">
    <text evidence="2">Belongs to the ABC transporter superfamily. Protein-1 exporter (TC 3.A.1.109) family.</text>
</comment>
<reference evidence="14 15" key="1">
    <citation type="submission" date="2016-04" db="EMBL/GenBank/DDBJ databases">
        <title>ATOL: Assembling a taxonomically balanced genome-scale reconstruction of the evolutionary history of the Enterobacteriaceae.</title>
        <authorList>
            <person name="Plunkett G.III."/>
            <person name="Neeno-Eckwall E.C."/>
            <person name="Glasner J.D."/>
            <person name="Perna N.T."/>
        </authorList>
    </citation>
    <scope>NUCLEOTIDE SEQUENCE [LARGE SCALE GENOMIC DNA]</scope>
    <source>
        <strain evidence="14 15">ATCC 700826</strain>
    </source>
</reference>
<feature type="transmembrane region" description="Helical" evidence="11">
    <location>
        <begin position="367"/>
        <end position="389"/>
    </location>
</feature>
<dbReference type="Gene3D" id="3.40.50.300">
    <property type="entry name" value="P-loop containing nucleotide triphosphate hydrolases"/>
    <property type="match status" value="1"/>
</dbReference>
<dbReference type="GO" id="GO:0005886">
    <property type="term" value="C:plasma membrane"/>
    <property type="evidence" value="ECO:0007669"/>
    <property type="project" value="UniProtKB-SubCell"/>
</dbReference>
<evidence type="ECO:0000256" key="6">
    <source>
        <dbReference type="ARBA" id="ARBA00022692"/>
    </source>
</evidence>
<evidence type="ECO:0000256" key="3">
    <source>
        <dbReference type="ARBA" id="ARBA00015531"/>
    </source>
</evidence>
<evidence type="ECO:0000259" key="12">
    <source>
        <dbReference type="PROSITE" id="PS50893"/>
    </source>
</evidence>
<feature type="transmembrane region" description="Helical" evidence="11">
    <location>
        <begin position="256"/>
        <end position="279"/>
    </location>
</feature>
<dbReference type="InterPro" id="IPR010132">
    <property type="entry name" value="ATPase_T1SS_HlyB"/>
</dbReference>
<dbReference type="EMBL" id="LXEV01000031">
    <property type="protein sequence ID" value="OAT45612.1"/>
    <property type="molecule type" value="Genomic_DNA"/>
</dbReference>
<evidence type="ECO:0000256" key="8">
    <source>
        <dbReference type="ARBA" id="ARBA00022840"/>
    </source>
</evidence>
<evidence type="ECO:0000256" key="11">
    <source>
        <dbReference type="SAM" id="Phobius"/>
    </source>
</evidence>
<feature type="transmembrane region" description="Helical" evidence="11">
    <location>
        <begin position="285"/>
        <end position="307"/>
    </location>
</feature>
<evidence type="ECO:0000313" key="15">
    <source>
        <dbReference type="Proteomes" id="UP000078250"/>
    </source>
</evidence>
<dbReference type="InterPro" id="IPR011527">
    <property type="entry name" value="ABC1_TM_dom"/>
</dbReference>
<dbReference type="RefSeq" id="WP_064720706.1">
    <property type="nucleotide sequence ID" value="NZ_LXEV01000031.1"/>
</dbReference>
<dbReference type="FunFam" id="3.40.50.300:FF:000221">
    <property type="entry name" value="Multidrug ABC transporter ATP-binding protein"/>
    <property type="match status" value="1"/>
</dbReference>
<dbReference type="InterPro" id="IPR027417">
    <property type="entry name" value="P-loop_NTPase"/>
</dbReference>
<evidence type="ECO:0000256" key="5">
    <source>
        <dbReference type="ARBA" id="ARBA00022475"/>
    </source>
</evidence>
<keyword evidence="15" id="KW-1185">Reference proteome</keyword>
<dbReference type="InterPro" id="IPR039421">
    <property type="entry name" value="Type_1_exporter"/>
</dbReference>
<dbReference type="GO" id="GO:0030256">
    <property type="term" value="C:type I protein secretion system complex"/>
    <property type="evidence" value="ECO:0007669"/>
    <property type="project" value="InterPro"/>
</dbReference>
<accession>A0AAJ3HQP5</accession>
<evidence type="ECO:0000256" key="10">
    <source>
        <dbReference type="ARBA" id="ARBA00023136"/>
    </source>
</evidence>
<dbReference type="GO" id="GO:0016887">
    <property type="term" value="F:ATP hydrolysis activity"/>
    <property type="evidence" value="ECO:0007669"/>
    <property type="project" value="InterPro"/>
</dbReference>
<dbReference type="InterPro" id="IPR036640">
    <property type="entry name" value="ABC1_TM_sf"/>
</dbReference>
<keyword evidence="9 11" id="KW-1133">Transmembrane helix</keyword>
<dbReference type="Proteomes" id="UP000078250">
    <property type="component" value="Unassembled WGS sequence"/>
</dbReference>
<dbReference type="PROSITE" id="PS50893">
    <property type="entry name" value="ABC_TRANSPORTER_2"/>
    <property type="match status" value="1"/>
</dbReference>
<comment type="caution">
    <text evidence="14">The sequence shown here is derived from an EMBL/GenBank/DDBJ whole genome shotgun (WGS) entry which is preliminary data.</text>
</comment>
<keyword evidence="6 11" id="KW-0812">Transmembrane</keyword>
<feature type="domain" description="ABC transmembrane type-1" evidence="13">
    <location>
        <begin position="147"/>
        <end position="428"/>
    </location>
</feature>
<evidence type="ECO:0000256" key="2">
    <source>
        <dbReference type="ARBA" id="ARBA00006025"/>
    </source>
</evidence>
<gene>
    <name evidence="14" type="ORF">M997_2789</name>
</gene>
<evidence type="ECO:0000256" key="1">
    <source>
        <dbReference type="ARBA" id="ARBA00004651"/>
    </source>
</evidence>
<dbReference type="SUPFAM" id="SSF90123">
    <property type="entry name" value="ABC transporter transmembrane region"/>
    <property type="match status" value="1"/>
</dbReference>
<dbReference type="InterPro" id="IPR003593">
    <property type="entry name" value="AAA+_ATPase"/>
</dbReference>
<dbReference type="AlphaFoldDB" id="A0AAJ3HQP5"/>
<dbReference type="Pfam" id="PF00005">
    <property type="entry name" value="ABC_tran"/>
    <property type="match status" value="1"/>
</dbReference>
<evidence type="ECO:0000313" key="14">
    <source>
        <dbReference type="EMBL" id="OAT45612.1"/>
    </source>
</evidence>
<evidence type="ECO:0000259" key="13">
    <source>
        <dbReference type="PROSITE" id="PS50929"/>
    </source>
</evidence>
<dbReference type="GO" id="GO:0030253">
    <property type="term" value="P:protein secretion by the type I secretion system"/>
    <property type="evidence" value="ECO:0007669"/>
    <property type="project" value="InterPro"/>
</dbReference>
<proteinExistence type="inferred from homology"/>
<dbReference type="PROSITE" id="PS00211">
    <property type="entry name" value="ABC_TRANSPORTER_1"/>
    <property type="match status" value="1"/>
</dbReference>
<dbReference type="InterPro" id="IPR017871">
    <property type="entry name" value="ABC_transporter-like_CS"/>
</dbReference>
<dbReference type="PANTHER" id="PTHR43394">
    <property type="entry name" value="ATP-DEPENDENT PERMEASE MDL1, MITOCHONDRIAL"/>
    <property type="match status" value="1"/>
</dbReference>
<evidence type="ECO:0000256" key="7">
    <source>
        <dbReference type="ARBA" id="ARBA00022741"/>
    </source>
</evidence>
<keyword evidence="4" id="KW-0813">Transport</keyword>
<dbReference type="InterPro" id="IPR003439">
    <property type="entry name" value="ABC_transporter-like_ATP-bd"/>
</dbReference>
<sequence length="699" mass="80615">MKKENKYHQSILDGLLYVAKKNNDNFNKKQIMHLLGENNNLTYWSIIEAAEFLSLKCEFYLFDSENDKDITSNTLIEINNYWYILKKNKNNKFIITDPKNEITEEFIINDKKIFNILKTIKKEKQLLTRFNLKWFIPSLLRQKNILLLIFILSCCIQFFSLISPIVFEKFIDKVLTGRNITNLHVLGCVLVLIAITEPIYLLLRDKLYTFVSCKLNSEFSGKAYQHLIRLPNHFFNQQQSGQIISRLQELANIQQFITGSAFMMLLDVIFIVIFISVMFSYSTLLTWITLGSLVIYFFIWFIFGPIIRYWTEKEYKANSDNTSLLTEAINGIETIKITATENYFIEKWQYRLANHILFRFSGTKKALLAQQLILTIHKIMTAIILWHGVKLVMDIQLTIGELIAFNMFAAHITQPILRLAQVWQDFQQTIVSLHRIGEILNSPTEHQNQGLATMPSIEGEVIFSHVRFRYSTNTPEVIEDLSLSIPAGKFIGITGPSGSGKSTITRLIQRFYTPQHGQIYIDGMDLAIADPLSLRQSISIVLQNSFLFSGSIAENIRLAKPYCYEEEIYNAAKLAGALDFIQQLPQQFNTQVGERGSNLSGGQRQRIALARALLTNPRILILDEATSALDYESEAEILANLPLICKNRTVISIAHRLNTLSRSDYIYVIEKGRIREEGTHSNLLNNHDLYRQLWDKQLR</sequence>
<feature type="transmembrane region" description="Helical" evidence="11">
    <location>
        <begin position="145"/>
        <end position="167"/>
    </location>
</feature>
<comment type="subcellular location">
    <subcellularLocation>
        <location evidence="1">Cell membrane</location>
        <topology evidence="1">Multi-pass membrane protein</topology>
    </subcellularLocation>
</comment>
<dbReference type="NCBIfam" id="TIGR01846">
    <property type="entry name" value="type_I_sec_HlyB"/>
    <property type="match status" value="1"/>
</dbReference>
<dbReference type="SMART" id="SM00382">
    <property type="entry name" value="AAA"/>
    <property type="match status" value="1"/>
</dbReference>
<dbReference type="GO" id="GO:0005524">
    <property type="term" value="F:ATP binding"/>
    <property type="evidence" value="ECO:0007669"/>
    <property type="project" value="UniProtKB-KW"/>
</dbReference>
<dbReference type="PROSITE" id="PS50929">
    <property type="entry name" value="ABC_TM1F"/>
    <property type="match status" value="1"/>
</dbReference>
<dbReference type="CDD" id="cd18588">
    <property type="entry name" value="ABC_6TM_CyaB_HlyB_like"/>
    <property type="match status" value="1"/>
</dbReference>
<keyword evidence="5" id="KW-1003">Cell membrane</keyword>
<evidence type="ECO:0000256" key="4">
    <source>
        <dbReference type="ARBA" id="ARBA00022448"/>
    </source>
</evidence>
<dbReference type="PANTHER" id="PTHR43394:SF1">
    <property type="entry name" value="ATP-BINDING CASSETTE SUB-FAMILY B MEMBER 10, MITOCHONDRIAL"/>
    <property type="match status" value="1"/>
</dbReference>
<organism evidence="14 15">
    <name type="scientific">Proteus hauseri ATCC 700826</name>
    <dbReference type="NCBI Taxonomy" id="1354271"/>
    <lineage>
        <taxon>Bacteria</taxon>
        <taxon>Pseudomonadati</taxon>
        <taxon>Pseudomonadota</taxon>
        <taxon>Gammaproteobacteria</taxon>
        <taxon>Enterobacterales</taxon>
        <taxon>Morganellaceae</taxon>
        <taxon>Proteus</taxon>
    </lineage>
</organism>
<keyword evidence="7" id="KW-0547">Nucleotide-binding</keyword>